<dbReference type="Proteomes" id="UP000735302">
    <property type="component" value="Unassembled WGS sequence"/>
</dbReference>
<evidence type="ECO:0000313" key="1">
    <source>
        <dbReference type="EMBL" id="GFO20579.1"/>
    </source>
</evidence>
<proteinExistence type="predicted"/>
<sequence>MKSGLRAIGHLAGAPAITWAVQVAWSRKLVSSSRITRRQFGHNILQQRSGLRRITIQYPPERNLSTTIVLKERVRGAGSRKLSSRPC</sequence>
<dbReference type="AlphaFoldDB" id="A0AAV4BQH6"/>
<accession>A0AAV4BQH6</accession>
<gene>
    <name evidence="1" type="ORF">PoB_004708400</name>
</gene>
<keyword evidence="2" id="KW-1185">Reference proteome</keyword>
<reference evidence="1 2" key="1">
    <citation type="journal article" date="2021" name="Elife">
        <title>Chloroplast acquisition without the gene transfer in kleptoplastic sea slugs, Plakobranchus ocellatus.</title>
        <authorList>
            <person name="Maeda T."/>
            <person name="Takahashi S."/>
            <person name="Yoshida T."/>
            <person name="Shimamura S."/>
            <person name="Takaki Y."/>
            <person name="Nagai Y."/>
            <person name="Toyoda A."/>
            <person name="Suzuki Y."/>
            <person name="Arimoto A."/>
            <person name="Ishii H."/>
            <person name="Satoh N."/>
            <person name="Nishiyama T."/>
            <person name="Hasebe M."/>
            <person name="Maruyama T."/>
            <person name="Minagawa J."/>
            <person name="Obokata J."/>
            <person name="Shigenobu S."/>
        </authorList>
    </citation>
    <scope>NUCLEOTIDE SEQUENCE [LARGE SCALE GENOMIC DNA]</scope>
</reference>
<comment type="caution">
    <text evidence="1">The sequence shown here is derived from an EMBL/GenBank/DDBJ whole genome shotgun (WGS) entry which is preliminary data.</text>
</comment>
<protein>
    <recommendedName>
        <fullName evidence="3">Secreted protein</fullName>
    </recommendedName>
</protein>
<organism evidence="1 2">
    <name type="scientific">Plakobranchus ocellatus</name>
    <dbReference type="NCBI Taxonomy" id="259542"/>
    <lineage>
        <taxon>Eukaryota</taxon>
        <taxon>Metazoa</taxon>
        <taxon>Spiralia</taxon>
        <taxon>Lophotrochozoa</taxon>
        <taxon>Mollusca</taxon>
        <taxon>Gastropoda</taxon>
        <taxon>Heterobranchia</taxon>
        <taxon>Euthyneura</taxon>
        <taxon>Panpulmonata</taxon>
        <taxon>Sacoglossa</taxon>
        <taxon>Placobranchoidea</taxon>
        <taxon>Plakobranchidae</taxon>
        <taxon>Plakobranchus</taxon>
    </lineage>
</organism>
<name>A0AAV4BQH6_9GAST</name>
<dbReference type="EMBL" id="BLXT01005178">
    <property type="protein sequence ID" value="GFO20579.1"/>
    <property type="molecule type" value="Genomic_DNA"/>
</dbReference>
<evidence type="ECO:0008006" key="3">
    <source>
        <dbReference type="Google" id="ProtNLM"/>
    </source>
</evidence>
<evidence type="ECO:0000313" key="2">
    <source>
        <dbReference type="Proteomes" id="UP000735302"/>
    </source>
</evidence>